<evidence type="ECO:0000313" key="3">
    <source>
        <dbReference type="EMBL" id="WTU72514.1"/>
    </source>
</evidence>
<accession>A0AAU2JID3</accession>
<feature type="domain" description="A-factor biosynthesis hotdog" evidence="2">
    <location>
        <begin position="12"/>
        <end position="121"/>
    </location>
</feature>
<evidence type="ECO:0000259" key="2">
    <source>
        <dbReference type="Pfam" id="PF03756"/>
    </source>
</evidence>
<dbReference type="AlphaFoldDB" id="A0AAU2JID3"/>
<protein>
    <recommendedName>
        <fullName evidence="2">A-factor biosynthesis hotdog domain-containing protein</fullName>
    </recommendedName>
</protein>
<proteinExistence type="predicted"/>
<feature type="region of interest" description="Disordered" evidence="1">
    <location>
        <begin position="123"/>
        <end position="174"/>
    </location>
</feature>
<evidence type="ECO:0000256" key="1">
    <source>
        <dbReference type="SAM" id="MobiDB-lite"/>
    </source>
</evidence>
<reference evidence="3" key="1">
    <citation type="submission" date="2022-10" db="EMBL/GenBank/DDBJ databases">
        <title>The complete genomes of actinobacterial strains from the NBC collection.</title>
        <authorList>
            <person name="Joergensen T.S."/>
            <person name="Alvarez Arevalo M."/>
            <person name="Sterndorff E.B."/>
            <person name="Faurdal D."/>
            <person name="Vuksanovic O."/>
            <person name="Mourched A.-S."/>
            <person name="Charusanti P."/>
            <person name="Shaw S."/>
            <person name="Blin K."/>
            <person name="Weber T."/>
        </authorList>
    </citation>
    <scope>NUCLEOTIDE SEQUENCE</scope>
    <source>
        <strain evidence="3">NBC_00049</strain>
    </source>
</reference>
<organism evidence="3">
    <name type="scientific">Streptomyces sp. NBC_00049</name>
    <dbReference type="NCBI Taxonomy" id="2903617"/>
    <lineage>
        <taxon>Bacteria</taxon>
        <taxon>Bacillati</taxon>
        <taxon>Actinomycetota</taxon>
        <taxon>Actinomycetes</taxon>
        <taxon>Kitasatosporales</taxon>
        <taxon>Streptomycetaceae</taxon>
        <taxon>Streptomyces</taxon>
    </lineage>
</organism>
<name>A0AAU2JID3_9ACTN</name>
<sequence length="174" mass="18853">MTALSSTLPREYVHKSAHSEVLLTGWRAVAPDEFVITAQWPRAPSFYTPDAGHHDPLLLTESVRQAIPLLSHVAYDVPFGHRQICDTFSHSVEPDALAVGAAPADIVMRVSCTAIARRGRRLAGLTSPRPATGSSWAPTKPVSPAGRRPSTSACAEATRTSTRWPPAPSRSRRR</sequence>
<dbReference type="InterPro" id="IPR005509">
    <property type="entry name" value="AfsA_hotdog_dom"/>
</dbReference>
<dbReference type="EMBL" id="CP108264">
    <property type="protein sequence ID" value="WTU72514.1"/>
    <property type="molecule type" value="Genomic_DNA"/>
</dbReference>
<gene>
    <name evidence="3" type="ORF">OG327_03715</name>
</gene>
<dbReference type="Pfam" id="PF03756">
    <property type="entry name" value="AfsA"/>
    <property type="match status" value="1"/>
</dbReference>